<evidence type="ECO:0000256" key="3">
    <source>
        <dbReference type="ARBA" id="ARBA00022676"/>
    </source>
</evidence>
<comment type="subcellular location">
    <subcellularLocation>
        <location evidence="1">Golgi apparatus membrane</location>
        <topology evidence="1">Single-pass type II membrane protein</topology>
    </subcellularLocation>
</comment>
<evidence type="ECO:0000256" key="13">
    <source>
        <dbReference type="ARBA" id="ARBA00023180"/>
    </source>
</evidence>
<keyword evidence="10" id="KW-0443">Lipid metabolism</keyword>
<dbReference type="Proteomes" id="UP000288216">
    <property type="component" value="Unassembled WGS sequence"/>
</dbReference>
<keyword evidence="27" id="KW-1185">Reference proteome</keyword>
<evidence type="ECO:0000256" key="17">
    <source>
        <dbReference type="ARBA" id="ARBA00051590"/>
    </source>
</evidence>
<keyword evidence="5 25" id="KW-0812">Transmembrane</keyword>
<dbReference type="OrthoDB" id="10264956at2759"/>
<dbReference type="InterPro" id="IPR001675">
    <property type="entry name" value="Glyco_trans_29"/>
</dbReference>
<name>A0A401PGJ7_SCYTO</name>
<evidence type="ECO:0000256" key="25">
    <source>
        <dbReference type="SAM" id="Phobius"/>
    </source>
</evidence>
<evidence type="ECO:0000256" key="9">
    <source>
        <dbReference type="ARBA" id="ARBA00023034"/>
    </source>
</evidence>
<evidence type="ECO:0000256" key="19">
    <source>
        <dbReference type="ARBA" id="ARBA00051886"/>
    </source>
</evidence>
<reference evidence="26 27" key="1">
    <citation type="journal article" date="2018" name="Nat. Ecol. Evol.">
        <title>Shark genomes provide insights into elasmobranch evolution and the origin of vertebrates.</title>
        <authorList>
            <person name="Hara Y"/>
            <person name="Yamaguchi K"/>
            <person name="Onimaru K"/>
            <person name="Kadota M"/>
            <person name="Koyanagi M"/>
            <person name="Keeley SD"/>
            <person name="Tatsumi K"/>
            <person name="Tanaka K"/>
            <person name="Motone F"/>
            <person name="Kageyama Y"/>
            <person name="Nozu R"/>
            <person name="Adachi N"/>
            <person name="Nishimura O"/>
            <person name="Nakagawa R"/>
            <person name="Tanegashima C"/>
            <person name="Kiyatake I"/>
            <person name="Matsumoto R"/>
            <person name="Murakumo K"/>
            <person name="Nishida K"/>
            <person name="Terakita A"/>
            <person name="Kuratani S"/>
            <person name="Sato K"/>
            <person name="Hyodo S Kuraku.S."/>
        </authorList>
    </citation>
    <scope>NUCLEOTIDE SEQUENCE [LARGE SCALE GENOMIC DNA]</scope>
</reference>
<evidence type="ECO:0000256" key="11">
    <source>
        <dbReference type="ARBA" id="ARBA00023136"/>
    </source>
</evidence>
<evidence type="ECO:0000256" key="5">
    <source>
        <dbReference type="ARBA" id="ARBA00022692"/>
    </source>
</evidence>
<dbReference type="GO" id="GO:0009311">
    <property type="term" value="P:oligosaccharide metabolic process"/>
    <property type="evidence" value="ECO:0007669"/>
    <property type="project" value="TreeGrafter"/>
</dbReference>
<comment type="similarity">
    <text evidence="2">Belongs to the glycosyltransferase 29 family.</text>
</comment>
<evidence type="ECO:0000256" key="23">
    <source>
        <dbReference type="ARBA" id="ARBA00080825"/>
    </source>
</evidence>
<keyword evidence="12" id="KW-1015">Disulfide bond</keyword>
<proteinExistence type="inferred from homology"/>
<dbReference type="GO" id="GO:0000139">
    <property type="term" value="C:Golgi membrane"/>
    <property type="evidence" value="ECO:0007669"/>
    <property type="project" value="UniProtKB-SubCell"/>
</dbReference>
<keyword evidence="3" id="KW-0328">Glycosyltransferase</keyword>
<keyword evidence="7" id="KW-0730">Sialic acid</keyword>
<sequence length="319" mass="36120">MTPVKPESTLCLAKVILLFNLLQVESYVVATAIFVLTTLLIIYSSSSGNDSLHYKGEFISHAVSRTPINVKKWATKDGYFPVIGNKTMRLHCGQCALITSSSHLLGSEMGSEIDKTECTIRMNDAPTTGYEKDVGSKTTLRVVAHSSVYRVIRKPQEFLNKSQETVCIFWGPPQKMLKNSRGNVYRLIHQAGLAFSSMSAFVIAPKRMQQFDDLFQRATGRDRKKSHSWLSTGWFTMVIAIELCDHVQVYGMAPPNHCRVAPPKHVPYHYYEPKGPDECKTFVGNERAKKGNHHRFITEKDVFAEWAKLYNVSFLHPSW</sequence>
<evidence type="ECO:0000313" key="27">
    <source>
        <dbReference type="Proteomes" id="UP000288216"/>
    </source>
</evidence>
<dbReference type="GO" id="GO:0001574">
    <property type="term" value="P:ganglioside biosynthetic process"/>
    <property type="evidence" value="ECO:0007669"/>
    <property type="project" value="TreeGrafter"/>
</dbReference>
<evidence type="ECO:0000256" key="21">
    <source>
        <dbReference type="ARBA" id="ARBA00074915"/>
    </source>
</evidence>
<comment type="catalytic activity">
    <reaction evidence="17">
        <text>a ganglioside GT1b (d18:1(4E)) + CMP-N-acetyl-beta-neuraminate = a ganglioside GQ1balpha (d18:1(4E)) + CMP + H(+)</text>
        <dbReference type="Rhea" id="RHEA:41976"/>
        <dbReference type="ChEBI" id="CHEBI:15378"/>
        <dbReference type="ChEBI" id="CHEBI:57812"/>
        <dbReference type="ChEBI" id="CHEBI:60377"/>
        <dbReference type="ChEBI" id="CHEBI:78452"/>
        <dbReference type="ChEBI" id="CHEBI:78572"/>
    </reaction>
    <physiologicalReaction direction="left-to-right" evidence="17">
        <dbReference type="Rhea" id="RHEA:41977"/>
    </physiologicalReaction>
</comment>
<keyword evidence="4" id="KW-0808">Transferase</keyword>
<comment type="catalytic activity">
    <reaction evidence="20">
        <text>3-O-[alpha-Neu5Ac-(2-&gt;3)-beta-D-Gal-(1-&gt;3)-alpha-D-GalNAc]-L-Ser-[protein] + CMP-N-acetyl-beta-neuraminate = a 3-O-{alpha-Neu5Ac-(2-&gt;3)-beta-D-Gal-(1-&gt;3)-[alpha-Neu5Ac-(2-&gt;6)]-alpha-D-GalNAc}-L-seryl-[protein] + CMP + H(+)</text>
        <dbReference type="Rhea" id="RHEA:65280"/>
        <dbReference type="Rhea" id="RHEA-COMP:16760"/>
        <dbReference type="Rhea" id="RHEA-COMP:16761"/>
        <dbReference type="ChEBI" id="CHEBI:15378"/>
        <dbReference type="ChEBI" id="CHEBI:57812"/>
        <dbReference type="ChEBI" id="CHEBI:60377"/>
        <dbReference type="ChEBI" id="CHEBI:156395"/>
        <dbReference type="ChEBI" id="CHEBI:156397"/>
    </reaction>
    <physiologicalReaction direction="left-to-right" evidence="20">
        <dbReference type="Rhea" id="RHEA:65281"/>
    </physiologicalReaction>
</comment>
<evidence type="ECO:0000256" key="16">
    <source>
        <dbReference type="ARBA" id="ARBA00051061"/>
    </source>
</evidence>
<dbReference type="OMA" id="FWGPPVK"/>
<evidence type="ECO:0000256" key="1">
    <source>
        <dbReference type="ARBA" id="ARBA00004323"/>
    </source>
</evidence>
<evidence type="ECO:0000256" key="10">
    <source>
        <dbReference type="ARBA" id="ARBA00023098"/>
    </source>
</evidence>
<evidence type="ECO:0000256" key="12">
    <source>
        <dbReference type="ARBA" id="ARBA00023157"/>
    </source>
</evidence>
<evidence type="ECO:0000256" key="7">
    <source>
        <dbReference type="ARBA" id="ARBA00022981"/>
    </source>
</evidence>
<evidence type="ECO:0000256" key="14">
    <source>
        <dbReference type="ARBA" id="ARBA00043744"/>
    </source>
</evidence>
<comment type="catalytic activity">
    <reaction evidence="15">
        <text>3-O-[alpha-Neu5Ac-(2-&gt;3)-beta-D-Gal-(1-&gt;3)-alpha-D-GalNAc]-L-Thr-[protein] + CMP-N-acetyl-beta-neuraminate = a 3-O-{alpha-Neu5Ac-(2-&gt;3)-beta-D-Gal-(1-&gt;3)-[alpha-Neu5Ac-(2-&gt;6)]-alpha-D-GalNAc}-L-threonyl-[protein] + CMP + H(+)</text>
        <dbReference type="Rhea" id="RHEA:65284"/>
        <dbReference type="Rhea" id="RHEA-COMP:16762"/>
        <dbReference type="Rhea" id="RHEA-COMP:16763"/>
        <dbReference type="ChEBI" id="CHEBI:15378"/>
        <dbReference type="ChEBI" id="CHEBI:57812"/>
        <dbReference type="ChEBI" id="CHEBI:60377"/>
        <dbReference type="ChEBI" id="CHEBI:156396"/>
        <dbReference type="ChEBI" id="CHEBI:156398"/>
    </reaction>
    <physiologicalReaction direction="left-to-right" evidence="15">
        <dbReference type="Rhea" id="RHEA:65285"/>
    </physiologicalReaction>
</comment>
<gene>
    <name evidence="26" type="ORF">scyTo_0001896</name>
</gene>
<evidence type="ECO:0000256" key="24">
    <source>
        <dbReference type="ARBA" id="ARBA00082849"/>
    </source>
</evidence>
<comment type="catalytic activity">
    <reaction evidence="14">
        <text>a ganglioside GM1b (d18:1(4E)) + CMP-N-acetyl-beta-neuraminate = a ganglioside GD1alpha (d18:1(4E)) + CMP + H(+)</text>
        <dbReference type="Rhea" id="RHEA:41968"/>
        <dbReference type="ChEBI" id="CHEBI:15378"/>
        <dbReference type="ChEBI" id="CHEBI:57812"/>
        <dbReference type="ChEBI" id="CHEBI:60377"/>
        <dbReference type="ChEBI" id="CHEBI:78568"/>
        <dbReference type="ChEBI" id="CHEBI:78569"/>
    </reaction>
    <physiologicalReaction direction="left-to-right" evidence="14">
        <dbReference type="Rhea" id="RHEA:41969"/>
    </physiologicalReaction>
</comment>
<keyword evidence="11 25" id="KW-0472">Membrane</keyword>
<dbReference type="AlphaFoldDB" id="A0A401PGJ7"/>
<comment type="catalytic activity">
    <reaction evidence="19">
        <text>a ganglioside GD1a (d18:1(4E)) + CMP-N-acetyl-beta-neuraminate = a ganglioside GT1aalpha (d18:1(4E)) + CMP + H(+)</text>
        <dbReference type="Rhea" id="RHEA:41972"/>
        <dbReference type="ChEBI" id="CHEBI:15378"/>
        <dbReference type="ChEBI" id="CHEBI:57812"/>
        <dbReference type="ChEBI" id="CHEBI:60377"/>
        <dbReference type="ChEBI" id="CHEBI:78445"/>
        <dbReference type="ChEBI" id="CHEBI:78571"/>
    </reaction>
    <physiologicalReaction direction="left-to-right" evidence="19">
        <dbReference type="Rhea" id="RHEA:41973"/>
    </physiologicalReaction>
</comment>
<comment type="catalytic activity">
    <reaction evidence="16">
        <text>N-acetyl-alpha-neuraminosyl-(2-&gt;3)-beta-D-galactosyl-(1-&gt;3)-N-acetyl-beta-D-glucosaminyl-(1-&gt;3)-beta-D-galactosyl-(1-&gt;4)-beta-D-glucosyl-(1&lt;-&gt;1')-N-acyl-sphing-4-enine + CMP-N-acetyl-beta-neuraminate = N-acetyl-alpha-neuraminosyl-(2-&gt;3)-beta-D-galactosyl-(1-&gt;3)-[N-acetyl-alpha-neuraminosyl-(2-&gt;6)]-N-acetyl-beta-D-glucosaminyl-(1-&gt;3)-beta-D-galactosyl-(1-&gt;4)-beta-D-glucosyl-(1&lt;-&gt;1')-N-acyl-sphing-4-enine + CMP + H(+)</text>
        <dbReference type="Rhea" id="RHEA:47884"/>
        <dbReference type="ChEBI" id="CHEBI:15378"/>
        <dbReference type="ChEBI" id="CHEBI:57812"/>
        <dbReference type="ChEBI" id="CHEBI:60377"/>
        <dbReference type="ChEBI" id="CHEBI:88073"/>
        <dbReference type="ChEBI" id="CHEBI:88079"/>
    </reaction>
    <physiologicalReaction direction="left-to-right" evidence="16">
        <dbReference type="Rhea" id="RHEA:47885"/>
    </physiologicalReaction>
</comment>
<evidence type="ECO:0000256" key="2">
    <source>
        <dbReference type="ARBA" id="ARBA00006003"/>
    </source>
</evidence>
<dbReference type="Gene3D" id="3.90.1480.20">
    <property type="entry name" value="Glycosyl transferase family 29"/>
    <property type="match status" value="1"/>
</dbReference>
<feature type="transmembrane region" description="Helical" evidence="25">
    <location>
        <begin position="27"/>
        <end position="45"/>
    </location>
</feature>
<evidence type="ECO:0000313" key="26">
    <source>
        <dbReference type="EMBL" id="GCB72257.1"/>
    </source>
</evidence>
<comment type="caution">
    <text evidence="26">The sequence shown here is derived from an EMBL/GenBank/DDBJ whole genome shotgun (WGS) entry which is preliminary data.</text>
</comment>
<comment type="catalytic activity">
    <reaction evidence="18">
        <text>a globoside MSGG + CMP-N-acetyl-beta-neuraminate = a globoside DSGG + CMP + H(+)</text>
        <dbReference type="Rhea" id="RHEA:56088"/>
        <dbReference type="ChEBI" id="CHEBI:15378"/>
        <dbReference type="ChEBI" id="CHEBI:57812"/>
        <dbReference type="ChEBI" id="CHEBI:60377"/>
        <dbReference type="ChEBI" id="CHEBI:140623"/>
        <dbReference type="ChEBI" id="CHEBI:140624"/>
    </reaction>
    <physiologicalReaction direction="left-to-right" evidence="18">
        <dbReference type="Rhea" id="RHEA:56089"/>
    </physiologicalReaction>
</comment>
<evidence type="ECO:0000256" key="8">
    <source>
        <dbReference type="ARBA" id="ARBA00022989"/>
    </source>
</evidence>
<organism evidence="26 27">
    <name type="scientific">Scyliorhinus torazame</name>
    <name type="common">Cloudy catshark</name>
    <name type="synonym">Catulus torazame</name>
    <dbReference type="NCBI Taxonomy" id="75743"/>
    <lineage>
        <taxon>Eukaryota</taxon>
        <taxon>Metazoa</taxon>
        <taxon>Chordata</taxon>
        <taxon>Craniata</taxon>
        <taxon>Vertebrata</taxon>
        <taxon>Chondrichthyes</taxon>
        <taxon>Elasmobranchii</taxon>
        <taxon>Galeomorphii</taxon>
        <taxon>Galeoidea</taxon>
        <taxon>Carcharhiniformes</taxon>
        <taxon>Scyliorhinidae</taxon>
        <taxon>Scyliorhinus</taxon>
    </lineage>
</organism>
<dbReference type="PANTHER" id="PTHR45906:SF6">
    <property type="entry name" value="ALPHA-N-ACETYLGALACTOSAMINIDE ALPHA-2,6-SIALYLTRANSFERASE 6"/>
    <property type="match status" value="1"/>
</dbReference>
<evidence type="ECO:0000256" key="4">
    <source>
        <dbReference type="ARBA" id="ARBA00022679"/>
    </source>
</evidence>
<keyword evidence="13" id="KW-0325">Glycoprotein</keyword>
<dbReference type="GO" id="GO:0001665">
    <property type="term" value="F:alpha-N-acetylgalactosaminide alpha-2,6-sialyltransferase activity"/>
    <property type="evidence" value="ECO:0007669"/>
    <property type="project" value="TreeGrafter"/>
</dbReference>
<accession>A0A401PGJ7</accession>
<dbReference type="STRING" id="75743.A0A401PGJ7"/>
<dbReference type="EMBL" id="BFAA01000443">
    <property type="protein sequence ID" value="GCB72257.1"/>
    <property type="molecule type" value="Genomic_DNA"/>
</dbReference>
<keyword evidence="9" id="KW-0333">Golgi apparatus</keyword>
<keyword evidence="6" id="KW-0735">Signal-anchor</keyword>
<evidence type="ECO:0000256" key="22">
    <source>
        <dbReference type="ARBA" id="ARBA00077208"/>
    </source>
</evidence>
<dbReference type="GO" id="GO:0009988">
    <property type="term" value="P:cell-cell recognition"/>
    <property type="evidence" value="ECO:0007669"/>
    <property type="project" value="UniProtKB-ARBA"/>
</dbReference>
<evidence type="ECO:0000256" key="20">
    <source>
        <dbReference type="ARBA" id="ARBA00053014"/>
    </source>
</evidence>
<protein>
    <recommendedName>
        <fullName evidence="21">Alpha-N-acetylgalactosaminide alpha-2,6-sialyltransferase 6</fullName>
    </recommendedName>
    <alternativeName>
        <fullName evidence="22">GalNAc alpha-2,6-sialyltransferase VI</fullName>
    </alternativeName>
    <alternativeName>
        <fullName evidence="23">ST6GalNAc VI</fullName>
    </alternativeName>
    <alternativeName>
        <fullName evidence="24">Sialyltransferase 7F</fullName>
    </alternativeName>
</protein>
<dbReference type="FunFam" id="3.90.1480.20:FF:000009">
    <property type="entry name" value="alpha-N-acetylgalactosaminide alpha-2,6-sialyltransferase 6 isoform X2"/>
    <property type="match status" value="1"/>
</dbReference>
<dbReference type="Pfam" id="PF00777">
    <property type="entry name" value="Glyco_transf_29"/>
    <property type="match status" value="1"/>
</dbReference>
<evidence type="ECO:0000256" key="15">
    <source>
        <dbReference type="ARBA" id="ARBA00050681"/>
    </source>
</evidence>
<keyword evidence="8 25" id="KW-1133">Transmembrane helix</keyword>
<dbReference type="PANTHER" id="PTHR45906">
    <property type="entry name" value="ALPHA-N-ACETYL-NEURAMINYL-2,3-BETA-GALACTOSYL-1, 3-N-ACETYL-GALACTOSAMINIDE ALPHA-2,6-SIALYLTRANSFERASE-LIKE"/>
    <property type="match status" value="1"/>
</dbReference>
<evidence type="ECO:0000256" key="6">
    <source>
        <dbReference type="ARBA" id="ARBA00022968"/>
    </source>
</evidence>
<evidence type="ECO:0000256" key="18">
    <source>
        <dbReference type="ARBA" id="ARBA00051833"/>
    </source>
</evidence>
<dbReference type="InterPro" id="IPR038578">
    <property type="entry name" value="GT29-like_sf"/>
</dbReference>